<feature type="transmembrane region" description="Helical" evidence="6">
    <location>
        <begin position="258"/>
        <end position="283"/>
    </location>
</feature>
<evidence type="ECO:0000256" key="4">
    <source>
        <dbReference type="ARBA" id="ARBA00022989"/>
    </source>
</evidence>
<dbReference type="InterPro" id="IPR050833">
    <property type="entry name" value="Poly_Biosynth_Transport"/>
</dbReference>
<dbReference type="AlphaFoldDB" id="A0A1B1S8S4"/>
<feature type="transmembrane region" description="Helical" evidence="6">
    <location>
        <begin position="40"/>
        <end position="63"/>
    </location>
</feature>
<proteinExistence type="predicted"/>
<evidence type="ECO:0000256" key="3">
    <source>
        <dbReference type="ARBA" id="ARBA00022692"/>
    </source>
</evidence>
<dbReference type="PANTHER" id="PTHR30250">
    <property type="entry name" value="PST FAMILY PREDICTED COLANIC ACID TRANSPORTER"/>
    <property type="match status" value="1"/>
</dbReference>
<dbReference type="OrthoDB" id="5751261at2"/>
<evidence type="ECO:0000256" key="2">
    <source>
        <dbReference type="ARBA" id="ARBA00022475"/>
    </source>
</evidence>
<feature type="transmembrane region" description="Helical" evidence="6">
    <location>
        <begin position="376"/>
        <end position="395"/>
    </location>
</feature>
<accession>A0A1B1S8S4</accession>
<name>A0A1B1S8S4_9BACT</name>
<dbReference type="GO" id="GO:0005886">
    <property type="term" value="C:plasma membrane"/>
    <property type="evidence" value="ECO:0007669"/>
    <property type="project" value="UniProtKB-SubCell"/>
</dbReference>
<feature type="transmembrane region" description="Helical" evidence="6">
    <location>
        <begin position="219"/>
        <end position="238"/>
    </location>
</feature>
<protein>
    <submittedName>
        <fullName evidence="7">Uncharacterized protein</fullName>
    </submittedName>
</protein>
<feature type="transmembrane region" description="Helical" evidence="6">
    <location>
        <begin position="439"/>
        <end position="455"/>
    </location>
</feature>
<evidence type="ECO:0000313" key="8">
    <source>
        <dbReference type="Proteomes" id="UP000186351"/>
    </source>
</evidence>
<dbReference type="Proteomes" id="UP000186351">
    <property type="component" value="Chromosome"/>
</dbReference>
<evidence type="ECO:0000256" key="6">
    <source>
        <dbReference type="SAM" id="Phobius"/>
    </source>
</evidence>
<evidence type="ECO:0000256" key="1">
    <source>
        <dbReference type="ARBA" id="ARBA00004651"/>
    </source>
</evidence>
<feature type="transmembrane region" description="Helical" evidence="6">
    <location>
        <begin position="7"/>
        <end position="28"/>
    </location>
</feature>
<keyword evidence="2" id="KW-1003">Cell membrane</keyword>
<reference evidence="8" key="1">
    <citation type="submission" date="2016-04" db="EMBL/GenBank/DDBJ databases">
        <title>Complete Genome Sequences of Twelve Strains of a Stable Defined Moderately Diverse Mouse Microbiota 2 (sDMDMm2).</title>
        <authorList>
            <person name="Uchimura Y."/>
            <person name="Wyss M."/>
            <person name="Brugiroux S."/>
            <person name="Limenitakis J.P."/>
            <person name="Stecher B."/>
            <person name="McCoy K.D."/>
            <person name="Macpherson A.J."/>
        </authorList>
    </citation>
    <scope>NUCLEOTIDE SEQUENCE [LARGE SCALE GENOMIC DNA]</scope>
    <source>
        <strain evidence="8">YL27</strain>
    </source>
</reference>
<keyword evidence="4 6" id="KW-1133">Transmembrane helix</keyword>
<dbReference type="STRING" id="1796646.A4V02_05350"/>
<feature type="transmembrane region" description="Helical" evidence="6">
    <location>
        <begin position="461"/>
        <end position="483"/>
    </location>
</feature>
<dbReference type="PANTHER" id="PTHR30250:SF26">
    <property type="entry name" value="PSMA PROTEIN"/>
    <property type="match status" value="1"/>
</dbReference>
<dbReference type="KEGG" id="pary:A4V02_05350"/>
<dbReference type="InterPro" id="IPR002797">
    <property type="entry name" value="Polysacc_synth"/>
</dbReference>
<dbReference type="GeneID" id="65536274"/>
<gene>
    <name evidence="7" type="ORF">A4V02_05350</name>
</gene>
<keyword evidence="8" id="KW-1185">Reference proteome</keyword>
<feature type="transmembrane region" description="Helical" evidence="6">
    <location>
        <begin position="84"/>
        <end position="107"/>
    </location>
</feature>
<organism evidence="7 8">
    <name type="scientific">Muribaculum intestinale</name>
    <dbReference type="NCBI Taxonomy" id="1796646"/>
    <lineage>
        <taxon>Bacteria</taxon>
        <taxon>Pseudomonadati</taxon>
        <taxon>Bacteroidota</taxon>
        <taxon>Bacteroidia</taxon>
        <taxon>Bacteroidales</taxon>
        <taxon>Muribaculaceae</taxon>
        <taxon>Muribaculum</taxon>
    </lineage>
</organism>
<feature type="transmembrane region" description="Helical" evidence="6">
    <location>
        <begin position="161"/>
        <end position="179"/>
    </location>
</feature>
<accession>A0A1Z2XJW4</accession>
<feature type="transmembrane region" description="Helical" evidence="6">
    <location>
        <begin position="401"/>
        <end position="419"/>
    </location>
</feature>
<evidence type="ECO:0000313" key="7">
    <source>
        <dbReference type="EMBL" id="ANU63201.1"/>
    </source>
</evidence>
<keyword evidence="3 6" id="KW-0812">Transmembrane</keyword>
<sequence length="501" mass="56854">MNQIKSGIILSYASLALNNIVAIVYTPVLLRYLGQSEYGLYSLITSIIAYLTILDLGLGNTIVRYSALYKSEGKITKLYDLFGLFIKIYLGISCFVAIIGVGLYTQLDDYLIKSMNTSEIERAKTMYLFLIGNLIFTFPLSVFSSIVTAYQRFVFAKALNIIRIVLQPLIMTPLLIWGYKAVALVVVITALNLGTLIANMLYSFIKLKIRVSWNKTDPGIIREIFIFSFYIFLGVAVDKMNWSTGQIILGLTAGPSTVAVYAVAIQILLCFFGFASSISGIFLPKITEMINKHNSSELFSQLFIKIGRLQYILLLLVLMGFYFFGKSFILFWAGKDYSNAYGLSLIVMIPLMLTAIQHTGVLILQAMNRQKFRSIVYFFIAIFNIFLSWALSSQFGEYGCAISFAICMLIGNILIMNLYFERKIRLDITLFWKEIFKSVYLIISMVAFGYTLIHVINPNSIIKLCGDIIIFSTIFTILSYYLYMNTYERHLLFNILKKLGL</sequence>
<feature type="transmembrane region" description="Helical" evidence="6">
    <location>
        <begin position="127"/>
        <end position="149"/>
    </location>
</feature>
<dbReference type="EMBL" id="CP015402">
    <property type="protein sequence ID" value="ANU63201.1"/>
    <property type="molecule type" value="Genomic_DNA"/>
</dbReference>
<evidence type="ECO:0000256" key="5">
    <source>
        <dbReference type="ARBA" id="ARBA00023136"/>
    </source>
</evidence>
<comment type="subcellular location">
    <subcellularLocation>
        <location evidence="1">Cell membrane</location>
        <topology evidence="1">Multi-pass membrane protein</topology>
    </subcellularLocation>
</comment>
<dbReference type="RefSeq" id="WP_068960556.1">
    <property type="nucleotide sequence ID" value="NZ_CAJTAP010000040.1"/>
</dbReference>
<dbReference type="Pfam" id="PF01943">
    <property type="entry name" value="Polysacc_synt"/>
    <property type="match status" value="1"/>
</dbReference>
<feature type="transmembrane region" description="Helical" evidence="6">
    <location>
        <begin position="311"/>
        <end position="334"/>
    </location>
</feature>
<feature type="transmembrane region" description="Helical" evidence="6">
    <location>
        <begin position="340"/>
        <end position="364"/>
    </location>
</feature>
<keyword evidence="5 6" id="KW-0472">Membrane</keyword>
<feature type="transmembrane region" description="Helical" evidence="6">
    <location>
        <begin position="185"/>
        <end position="207"/>
    </location>
</feature>